<sequence>LPPTKELFEDEEDGCGDLLLRFLTSLGFDFFSVLGETSVFAVKRAFSKDTERLRRFGGGNESGFGDVDFKRGLASLGEVLAEVFKGKTSV</sequence>
<dbReference type="EMBL" id="CAJOBC010153612">
    <property type="protein sequence ID" value="CAF4679729.1"/>
    <property type="molecule type" value="Genomic_DNA"/>
</dbReference>
<gene>
    <name evidence="1" type="ORF">SRO942_LOCUS51037</name>
</gene>
<comment type="caution">
    <text evidence="1">The sequence shown here is derived from an EMBL/GenBank/DDBJ whole genome shotgun (WGS) entry which is preliminary data.</text>
</comment>
<evidence type="ECO:0000313" key="2">
    <source>
        <dbReference type="Proteomes" id="UP000681722"/>
    </source>
</evidence>
<dbReference type="AlphaFoldDB" id="A0A8S3A4W2"/>
<feature type="non-terminal residue" evidence="1">
    <location>
        <position position="1"/>
    </location>
</feature>
<reference evidence="1" key="1">
    <citation type="submission" date="2021-02" db="EMBL/GenBank/DDBJ databases">
        <authorList>
            <person name="Nowell W R."/>
        </authorList>
    </citation>
    <scope>NUCLEOTIDE SEQUENCE</scope>
</reference>
<dbReference type="Proteomes" id="UP000681722">
    <property type="component" value="Unassembled WGS sequence"/>
</dbReference>
<accession>A0A8S3A4W2</accession>
<name>A0A8S3A4W2_9BILA</name>
<proteinExistence type="predicted"/>
<organism evidence="1 2">
    <name type="scientific">Didymodactylos carnosus</name>
    <dbReference type="NCBI Taxonomy" id="1234261"/>
    <lineage>
        <taxon>Eukaryota</taxon>
        <taxon>Metazoa</taxon>
        <taxon>Spiralia</taxon>
        <taxon>Gnathifera</taxon>
        <taxon>Rotifera</taxon>
        <taxon>Eurotatoria</taxon>
        <taxon>Bdelloidea</taxon>
        <taxon>Philodinida</taxon>
        <taxon>Philodinidae</taxon>
        <taxon>Didymodactylos</taxon>
    </lineage>
</organism>
<protein>
    <submittedName>
        <fullName evidence="1">Uncharacterized protein</fullName>
    </submittedName>
</protein>
<evidence type="ECO:0000313" key="1">
    <source>
        <dbReference type="EMBL" id="CAF4679729.1"/>
    </source>
</evidence>